<dbReference type="EMBL" id="QGKY02002305">
    <property type="protein sequence ID" value="KAF2530512.1"/>
    <property type="molecule type" value="Genomic_DNA"/>
</dbReference>
<sequence>MFDYGFLGFELPFNLRRLLNQTTKGVEPRAGHEWDASWNGSSRFYRVADVLCCLIGNALIVGRELSDTAANEEEVACWRCSRVATV</sequence>
<proteinExistence type="predicted"/>
<evidence type="ECO:0000313" key="1">
    <source>
        <dbReference type="EMBL" id="KAF2530512.1"/>
    </source>
</evidence>
<gene>
    <name evidence="1" type="ORF">F2Q70_00030952</name>
</gene>
<reference evidence="1" key="1">
    <citation type="submission" date="2019-12" db="EMBL/GenBank/DDBJ databases">
        <title>Genome sequencing and annotation of Brassica cretica.</title>
        <authorList>
            <person name="Studholme D.J."/>
            <person name="Sarris P.F."/>
        </authorList>
    </citation>
    <scope>NUCLEOTIDE SEQUENCE</scope>
    <source>
        <strain evidence="1">PFS-102/07</strain>
        <tissue evidence="1">Leaf</tissue>
    </source>
</reference>
<protein>
    <submittedName>
        <fullName evidence="1">Uncharacterized protein</fullName>
    </submittedName>
</protein>
<organism evidence="1">
    <name type="scientific">Brassica cretica</name>
    <name type="common">Mustard</name>
    <dbReference type="NCBI Taxonomy" id="69181"/>
    <lineage>
        <taxon>Eukaryota</taxon>
        <taxon>Viridiplantae</taxon>
        <taxon>Streptophyta</taxon>
        <taxon>Embryophyta</taxon>
        <taxon>Tracheophyta</taxon>
        <taxon>Spermatophyta</taxon>
        <taxon>Magnoliopsida</taxon>
        <taxon>eudicotyledons</taxon>
        <taxon>Gunneridae</taxon>
        <taxon>Pentapetalae</taxon>
        <taxon>rosids</taxon>
        <taxon>malvids</taxon>
        <taxon>Brassicales</taxon>
        <taxon>Brassicaceae</taxon>
        <taxon>Brassiceae</taxon>
        <taxon>Brassica</taxon>
    </lineage>
</organism>
<comment type="caution">
    <text evidence="1">The sequence shown here is derived from an EMBL/GenBank/DDBJ whole genome shotgun (WGS) entry which is preliminary data.</text>
</comment>
<accession>A0A8S9FIA0</accession>
<dbReference type="AlphaFoldDB" id="A0A8S9FIA0"/>
<name>A0A8S9FIA0_BRACR</name>